<dbReference type="AlphaFoldDB" id="A0AAW4TP46"/>
<gene>
    <name evidence="2" type="ORF">LGN22_29975</name>
</gene>
<reference evidence="2" key="1">
    <citation type="submission" date="2023-08" db="EMBL/GenBank/DDBJ databases">
        <title>A collection of bacterial strains from the Burkholderia cepacia Research Laboratory and Repository.</title>
        <authorList>
            <person name="Lipuma J."/>
            <person name="Spilker T."/>
        </authorList>
    </citation>
    <scope>NUCLEOTIDE SEQUENCE</scope>
    <source>
        <strain evidence="2">AU0862</strain>
    </source>
</reference>
<dbReference type="InterPro" id="IPR036259">
    <property type="entry name" value="MFS_trans_sf"/>
</dbReference>
<keyword evidence="1" id="KW-0472">Membrane</keyword>
<dbReference type="RefSeq" id="WP_171800790.1">
    <property type="nucleotide sequence ID" value="NZ_JAIZTC010000010.1"/>
</dbReference>
<proteinExistence type="predicted"/>
<evidence type="ECO:0000313" key="3">
    <source>
        <dbReference type="Proteomes" id="UP001199070"/>
    </source>
</evidence>
<keyword evidence="1" id="KW-1133">Transmembrane helix</keyword>
<organism evidence="2 3">
    <name type="scientific">Burkholderia cenocepacia</name>
    <dbReference type="NCBI Taxonomy" id="95486"/>
    <lineage>
        <taxon>Bacteria</taxon>
        <taxon>Pseudomonadati</taxon>
        <taxon>Pseudomonadota</taxon>
        <taxon>Betaproteobacteria</taxon>
        <taxon>Burkholderiales</taxon>
        <taxon>Burkholderiaceae</taxon>
        <taxon>Burkholderia</taxon>
        <taxon>Burkholderia cepacia complex</taxon>
    </lineage>
</organism>
<keyword evidence="1" id="KW-0812">Transmembrane</keyword>
<dbReference type="SUPFAM" id="SSF103473">
    <property type="entry name" value="MFS general substrate transporter"/>
    <property type="match status" value="1"/>
</dbReference>
<feature type="transmembrane region" description="Helical" evidence="1">
    <location>
        <begin position="45"/>
        <end position="66"/>
    </location>
</feature>
<dbReference type="EMBL" id="JAIZTC010000010">
    <property type="protein sequence ID" value="MCA8383143.1"/>
    <property type="molecule type" value="Genomic_DNA"/>
</dbReference>
<evidence type="ECO:0000256" key="1">
    <source>
        <dbReference type="SAM" id="Phobius"/>
    </source>
</evidence>
<comment type="caution">
    <text evidence="2">The sequence shown here is derived from an EMBL/GenBank/DDBJ whole genome shotgun (WGS) entry which is preliminary data.</text>
</comment>
<name>A0AAW4TP46_9BURK</name>
<accession>A0AAW4TP46</accession>
<protein>
    <submittedName>
        <fullName evidence="2">Uncharacterized protein</fullName>
    </submittedName>
</protein>
<evidence type="ECO:0000313" key="2">
    <source>
        <dbReference type="EMBL" id="MCA8383143.1"/>
    </source>
</evidence>
<sequence>MRFLTGVAATGGLAFINSIGTAGGFAGSYLVGFLKQSTGTFAARIWATVAILAVSAALSVSLKLLMRNSWRVHRRRRNGMRPPRR</sequence>
<dbReference type="Proteomes" id="UP001199070">
    <property type="component" value="Unassembled WGS sequence"/>
</dbReference>